<dbReference type="PROSITE" id="PS50011">
    <property type="entry name" value="PROTEIN_KINASE_DOM"/>
    <property type="match status" value="1"/>
</dbReference>
<dbReference type="PROSITE" id="PS50088">
    <property type="entry name" value="ANK_REPEAT"/>
    <property type="match status" value="1"/>
</dbReference>
<evidence type="ECO:0000256" key="3">
    <source>
        <dbReference type="ARBA" id="ARBA00022777"/>
    </source>
</evidence>
<reference evidence="15" key="1">
    <citation type="submission" date="2016-11" db="UniProtKB">
        <authorList>
            <consortium name="WormBaseParasite"/>
        </authorList>
    </citation>
    <scope>IDENTIFICATION</scope>
</reference>
<comment type="catalytic activity">
    <reaction evidence="9">
        <text>L-tyrosyl-[protein] + ATP = O-phospho-L-tyrosyl-[protein] + ADP + H(+)</text>
        <dbReference type="Rhea" id="RHEA:10596"/>
        <dbReference type="Rhea" id="RHEA-COMP:10136"/>
        <dbReference type="Rhea" id="RHEA-COMP:20101"/>
        <dbReference type="ChEBI" id="CHEBI:15378"/>
        <dbReference type="ChEBI" id="CHEBI:30616"/>
        <dbReference type="ChEBI" id="CHEBI:46858"/>
        <dbReference type="ChEBI" id="CHEBI:61978"/>
        <dbReference type="ChEBI" id="CHEBI:456216"/>
        <dbReference type="EC" id="2.7.12.2"/>
    </reaction>
</comment>
<protein>
    <recommendedName>
        <fullName evidence="6">mitogen-activated protein kinase kinase</fullName>
        <ecNumber evidence="6">2.7.12.2</ecNumber>
    </recommendedName>
</protein>
<dbReference type="SMART" id="SM00248">
    <property type="entry name" value="ANK"/>
    <property type="match status" value="2"/>
</dbReference>
<evidence type="ECO:0000313" key="15">
    <source>
        <dbReference type="WBParaSite" id="maker-uti_cns_0045427-snap-gene-0.4-mRNA-1"/>
    </source>
</evidence>
<keyword evidence="2 11" id="KW-0547">Nucleotide-binding</keyword>
<dbReference type="PROSITE" id="PS50297">
    <property type="entry name" value="ANK_REP_REGION"/>
    <property type="match status" value="1"/>
</dbReference>
<dbReference type="EC" id="2.7.12.2" evidence="6"/>
<evidence type="ECO:0000256" key="5">
    <source>
        <dbReference type="ARBA" id="ARBA00038035"/>
    </source>
</evidence>
<dbReference type="Gene3D" id="1.25.40.20">
    <property type="entry name" value="Ankyrin repeat-containing domain"/>
    <property type="match status" value="1"/>
</dbReference>
<dbReference type="Pfam" id="PF12796">
    <property type="entry name" value="Ank_2"/>
    <property type="match status" value="1"/>
</dbReference>
<evidence type="ECO:0000256" key="12">
    <source>
        <dbReference type="SAM" id="MobiDB-lite"/>
    </source>
</evidence>
<feature type="region of interest" description="Disordered" evidence="12">
    <location>
        <begin position="728"/>
        <end position="751"/>
    </location>
</feature>
<name>A0A1I8J156_9PLAT</name>
<keyword evidence="10" id="KW-0040">ANK repeat</keyword>
<dbReference type="InterPro" id="IPR036770">
    <property type="entry name" value="Ankyrin_rpt-contain_sf"/>
</dbReference>
<dbReference type="PANTHER" id="PTHR48013">
    <property type="entry name" value="DUAL SPECIFICITY MITOGEN-ACTIVATED PROTEIN KINASE KINASE 5-RELATED"/>
    <property type="match status" value="1"/>
</dbReference>
<proteinExistence type="inferred from homology"/>
<dbReference type="PROSITE" id="PS00107">
    <property type="entry name" value="PROTEIN_KINASE_ATP"/>
    <property type="match status" value="1"/>
</dbReference>
<dbReference type="InterPro" id="IPR002110">
    <property type="entry name" value="Ankyrin_rpt"/>
</dbReference>
<dbReference type="AlphaFoldDB" id="A0A1I8J156"/>
<evidence type="ECO:0000256" key="6">
    <source>
        <dbReference type="ARBA" id="ARBA00038999"/>
    </source>
</evidence>
<dbReference type="PROSITE" id="PS00108">
    <property type="entry name" value="PROTEIN_KINASE_ST"/>
    <property type="match status" value="1"/>
</dbReference>
<dbReference type="SUPFAM" id="SSF48403">
    <property type="entry name" value="Ankyrin repeat"/>
    <property type="match status" value="1"/>
</dbReference>
<keyword evidence="1" id="KW-0808">Transferase</keyword>
<dbReference type="Gene3D" id="3.10.20.90">
    <property type="entry name" value="Phosphatidylinositol 3-kinase Catalytic Subunit, Chain A, domain 1"/>
    <property type="match status" value="1"/>
</dbReference>
<sequence length="808" mass="87620">MRIQIFGASAETSSLLVEPAAQLSQLLAQLSATAGVQLSDYFRCEDEDGDLVTVRDDNDLHQLIEYNQVVRFHCSQQGCVSVQQQAPPQPTQTPLPAPWISGAPSSLSPPTPPFSTHLSPMQSGSCAAATGAPGGNAPLSPKQFAYGQVIGRGQFGIVYRAVQLSSGKPVAIKCIDLEMDEAFHSRIQIELEILANCSSPYIIAYLGAFFVENTIHVCTDWMDGGSLDKYGRLPEQILGFVCRCVVDGLRYLWGKGVMHRDVKTANILVNSAGDVKLCDFGLAIQLKSSIALSYCGTSAYMSPERIMGMEYRVHSDVWSLGITLFELATGSLPFPVGQGLSGPMLIAQAVVGGPAPRLSAAEFSADLIQFVDACLQKEPERRPSPVSIVGMRFYTLYSGDQRDPLSRWLRSKQSEMLRAAAAASVSMVTIRSILTIPQPGPALQSSANSDSGIGGCGGTARSRDTATSRMQDGQQPPYWTVENEVCLSEPMDACTAASLGDCEYLDQAVTDGRLPAAALGKANRSGWTPLMYAAYLGHDSLVKLLLEKYGTHVGDTADKRRRTALMLACSCGHRSAVTILATASYSGPDPDPIDSDGHNAAMHCVLYGQRDCLEDLLLCWQRKRSLCGLLHLRQAVLGGHTATTQLLLEKLFCGELLELAGFSINQQPASIEAVFSELKLNKYAHLFEGMPMQDFLQLTEEQIVARGLTLIGPKRKLVNHLTQLRANQPAPTPAVEAEQPQPRQASSADRADSIQQAKDCVKLLEDICINLTDELGKSTQPANVQIWLHKLRKKTVELQTHLERVSNT</sequence>
<evidence type="ECO:0000256" key="1">
    <source>
        <dbReference type="ARBA" id="ARBA00022679"/>
    </source>
</evidence>
<evidence type="ECO:0000256" key="7">
    <source>
        <dbReference type="ARBA" id="ARBA00049014"/>
    </source>
</evidence>
<dbReference type="InterPro" id="IPR000719">
    <property type="entry name" value="Prot_kinase_dom"/>
</dbReference>
<dbReference type="InterPro" id="IPR013761">
    <property type="entry name" value="SAM/pointed_sf"/>
</dbReference>
<comment type="similarity">
    <text evidence="5">Belongs to the protein kinase superfamily. STE Ser/Thr protein kinase family. MAP kinase kinase subfamily.</text>
</comment>
<evidence type="ECO:0000256" key="4">
    <source>
        <dbReference type="ARBA" id="ARBA00022840"/>
    </source>
</evidence>
<dbReference type="Gene3D" id="1.10.150.50">
    <property type="entry name" value="Transcription Factor, Ets-1"/>
    <property type="match status" value="1"/>
</dbReference>
<evidence type="ECO:0000313" key="14">
    <source>
        <dbReference type="Proteomes" id="UP000095280"/>
    </source>
</evidence>
<evidence type="ECO:0000256" key="8">
    <source>
        <dbReference type="ARBA" id="ARBA00049299"/>
    </source>
</evidence>
<dbReference type="Proteomes" id="UP000095280">
    <property type="component" value="Unplaced"/>
</dbReference>
<evidence type="ECO:0000256" key="9">
    <source>
        <dbReference type="ARBA" id="ARBA00051693"/>
    </source>
</evidence>
<dbReference type="InterPro" id="IPR011009">
    <property type="entry name" value="Kinase-like_dom_sf"/>
</dbReference>
<organism evidence="14 15">
    <name type="scientific">Macrostomum lignano</name>
    <dbReference type="NCBI Taxonomy" id="282301"/>
    <lineage>
        <taxon>Eukaryota</taxon>
        <taxon>Metazoa</taxon>
        <taxon>Spiralia</taxon>
        <taxon>Lophotrochozoa</taxon>
        <taxon>Platyhelminthes</taxon>
        <taxon>Rhabditophora</taxon>
        <taxon>Macrostomorpha</taxon>
        <taxon>Macrostomida</taxon>
        <taxon>Macrostomidae</taxon>
        <taxon>Macrostomum</taxon>
    </lineage>
</organism>
<dbReference type="SUPFAM" id="SSF47769">
    <property type="entry name" value="SAM/Pointed domain"/>
    <property type="match status" value="1"/>
</dbReference>
<dbReference type="Pfam" id="PF00069">
    <property type="entry name" value="Pkinase"/>
    <property type="match status" value="1"/>
</dbReference>
<keyword evidence="3" id="KW-0418">Kinase</keyword>
<dbReference type="PANTHER" id="PTHR48013:SF9">
    <property type="entry name" value="DUAL SPECIFICITY MITOGEN-ACTIVATED PROTEIN KINASE KINASE 5"/>
    <property type="match status" value="1"/>
</dbReference>
<dbReference type="InterPro" id="IPR017441">
    <property type="entry name" value="Protein_kinase_ATP_BS"/>
</dbReference>
<feature type="region of interest" description="Disordered" evidence="12">
    <location>
        <begin position="444"/>
        <end position="475"/>
    </location>
</feature>
<feature type="binding site" evidence="11">
    <location>
        <position position="173"/>
    </location>
    <ligand>
        <name>ATP</name>
        <dbReference type="ChEBI" id="CHEBI:30616"/>
    </ligand>
</feature>
<dbReference type="SUPFAM" id="SSF56112">
    <property type="entry name" value="Protein kinase-like (PK-like)"/>
    <property type="match status" value="1"/>
</dbReference>
<dbReference type="GO" id="GO:0005524">
    <property type="term" value="F:ATP binding"/>
    <property type="evidence" value="ECO:0007669"/>
    <property type="project" value="UniProtKB-UniRule"/>
</dbReference>
<evidence type="ECO:0000256" key="11">
    <source>
        <dbReference type="PROSITE-ProRule" id="PRU10141"/>
    </source>
</evidence>
<feature type="domain" description="Protein kinase" evidence="13">
    <location>
        <begin position="144"/>
        <end position="394"/>
    </location>
</feature>
<dbReference type="Gene3D" id="1.10.510.10">
    <property type="entry name" value="Transferase(Phosphotransferase) domain 1"/>
    <property type="match status" value="1"/>
</dbReference>
<dbReference type="GO" id="GO:0004708">
    <property type="term" value="F:MAP kinase kinase activity"/>
    <property type="evidence" value="ECO:0007669"/>
    <property type="project" value="UniProtKB-EC"/>
</dbReference>
<accession>A0A1I8J156</accession>
<dbReference type="Gene3D" id="3.30.200.20">
    <property type="entry name" value="Phosphorylase Kinase, domain 1"/>
    <property type="match status" value="1"/>
</dbReference>
<comment type="catalytic activity">
    <reaction evidence="7">
        <text>L-seryl-[protein] + ATP = O-phospho-L-seryl-[protein] + ADP + H(+)</text>
        <dbReference type="Rhea" id="RHEA:17989"/>
        <dbReference type="Rhea" id="RHEA-COMP:9863"/>
        <dbReference type="Rhea" id="RHEA-COMP:11604"/>
        <dbReference type="ChEBI" id="CHEBI:15378"/>
        <dbReference type="ChEBI" id="CHEBI:29999"/>
        <dbReference type="ChEBI" id="CHEBI:30616"/>
        <dbReference type="ChEBI" id="CHEBI:83421"/>
        <dbReference type="ChEBI" id="CHEBI:456216"/>
        <dbReference type="EC" id="2.7.12.2"/>
    </reaction>
</comment>
<dbReference type="SMART" id="SM00220">
    <property type="entry name" value="S_TKc"/>
    <property type="match status" value="1"/>
</dbReference>
<evidence type="ECO:0000256" key="10">
    <source>
        <dbReference type="PROSITE-ProRule" id="PRU00023"/>
    </source>
</evidence>
<evidence type="ECO:0000256" key="2">
    <source>
        <dbReference type="ARBA" id="ARBA00022741"/>
    </source>
</evidence>
<dbReference type="InterPro" id="IPR008271">
    <property type="entry name" value="Ser/Thr_kinase_AS"/>
</dbReference>
<feature type="compositionally biased region" description="Pro residues" evidence="12">
    <location>
        <begin position="87"/>
        <end position="97"/>
    </location>
</feature>
<keyword evidence="4 11" id="KW-0067">ATP-binding</keyword>
<comment type="catalytic activity">
    <reaction evidence="8">
        <text>L-threonyl-[protein] + ATP = O-phospho-L-threonyl-[protein] + ADP + H(+)</text>
        <dbReference type="Rhea" id="RHEA:46608"/>
        <dbReference type="Rhea" id="RHEA-COMP:11060"/>
        <dbReference type="Rhea" id="RHEA-COMP:11605"/>
        <dbReference type="ChEBI" id="CHEBI:15378"/>
        <dbReference type="ChEBI" id="CHEBI:30013"/>
        <dbReference type="ChEBI" id="CHEBI:30616"/>
        <dbReference type="ChEBI" id="CHEBI:61977"/>
        <dbReference type="ChEBI" id="CHEBI:456216"/>
        <dbReference type="EC" id="2.7.12.2"/>
    </reaction>
</comment>
<feature type="region of interest" description="Disordered" evidence="12">
    <location>
        <begin position="83"/>
        <end position="132"/>
    </location>
</feature>
<dbReference type="WBParaSite" id="maker-uti_cns_0045427-snap-gene-0.4-mRNA-1">
    <property type="protein sequence ID" value="maker-uti_cns_0045427-snap-gene-0.4-mRNA-1"/>
    <property type="gene ID" value="maker-uti_cns_0045427-snap-gene-0.4"/>
</dbReference>
<evidence type="ECO:0000259" key="13">
    <source>
        <dbReference type="PROSITE" id="PS50011"/>
    </source>
</evidence>
<feature type="repeat" description="ANK" evidence="10">
    <location>
        <begin position="525"/>
        <end position="548"/>
    </location>
</feature>
<keyword evidence="14" id="KW-1185">Reference proteome</keyword>